<proteinExistence type="predicted"/>
<dbReference type="EMBL" id="CP041666">
    <property type="protein sequence ID" value="QDP39133.1"/>
    <property type="molecule type" value="Genomic_DNA"/>
</dbReference>
<dbReference type="Pfam" id="PF00583">
    <property type="entry name" value="Acetyltransf_1"/>
    <property type="match status" value="1"/>
</dbReference>
<dbReference type="InterPro" id="IPR000182">
    <property type="entry name" value="GNAT_dom"/>
</dbReference>
<evidence type="ECO:0000256" key="1">
    <source>
        <dbReference type="ARBA" id="ARBA00022679"/>
    </source>
</evidence>
<evidence type="ECO:0000313" key="4">
    <source>
        <dbReference type="EMBL" id="QDP39133.1"/>
    </source>
</evidence>
<dbReference type="InterPro" id="IPR016181">
    <property type="entry name" value="Acyl_CoA_acyltransferase"/>
</dbReference>
<dbReference type="Gene3D" id="3.40.630.30">
    <property type="match status" value="1"/>
</dbReference>
<keyword evidence="2" id="KW-0012">Acyltransferase</keyword>
<dbReference type="SUPFAM" id="SSF55729">
    <property type="entry name" value="Acyl-CoA N-acyltransferases (Nat)"/>
    <property type="match status" value="1"/>
</dbReference>
<dbReference type="PROSITE" id="PS51186">
    <property type="entry name" value="GNAT"/>
    <property type="match status" value="1"/>
</dbReference>
<dbReference type="GO" id="GO:0016747">
    <property type="term" value="F:acyltransferase activity, transferring groups other than amino-acyl groups"/>
    <property type="evidence" value="ECO:0007669"/>
    <property type="project" value="InterPro"/>
</dbReference>
<accession>A0A516KCJ8</accession>
<dbReference type="Proteomes" id="UP000315215">
    <property type="component" value="Chromosome"/>
</dbReference>
<name>A0A516KCJ8_9BACI</name>
<evidence type="ECO:0000313" key="5">
    <source>
        <dbReference type="Proteomes" id="UP000315215"/>
    </source>
</evidence>
<dbReference type="PANTHER" id="PTHR43877">
    <property type="entry name" value="AMINOALKYLPHOSPHONATE N-ACETYLTRANSFERASE-RELATED-RELATED"/>
    <property type="match status" value="1"/>
</dbReference>
<evidence type="ECO:0000256" key="2">
    <source>
        <dbReference type="ARBA" id="ARBA00023315"/>
    </source>
</evidence>
<dbReference type="AlphaFoldDB" id="A0A516KCJ8"/>
<dbReference type="InterPro" id="IPR050832">
    <property type="entry name" value="Bact_Acetyltransf"/>
</dbReference>
<feature type="domain" description="N-acetyltransferase" evidence="3">
    <location>
        <begin position="1"/>
        <end position="164"/>
    </location>
</feature>
<gene>
    <name evidence="4" type="ORF">FN924_02260</name>
</gene>
<sequence length="164" mass="19120">MIRLASRNDIPAIMEVVQASVKVMNSQGNFQWDHTYPLEENFQGDLNRQELFVYEEEGRVLGVAAISEKEHSEYHEIAWTSDRSAITMKRLAVHPNGRGKGIADAFFRKAEEVSIEKGLHYMKTDTFSKNTYAQKLFDRHGYHFVEKRFVPEKEDSLVYFEKQL</sequence>
<protein>
    <submittedName>
        <fullName evidence="4">GNAT family N-acetyltransferase</fullName>
    </submittedName>
</protein>
<dbReference type="OrthoDB" id="9796381at2"/>
<dbReference type="KEGG" id="aqt:FN924_02260"/>
<dbReference type="RefSeq" id="WP_143891883.1">
    <property type="nucleotide sequence ID" value="NZ_CP041666.1"/>
</dbReference>
<organism evidence="4 5">
    <name type="scientific">Radiobacillus deserti</name>
    <dbReference type="NCBI Taxonomy" id="2594883"/>
    <lineage>
        <taxon>Bacteria</taxon>
        <taxon>Bacillati</taxon>
        <taxon>Bacillota</taxon>
        <taxon>Bacilli</taxon>
        <taxon>Bacillales</taxon>
        <taxon>Bacillaceae</taxon>
        <taxon>Radiobacillus</taxon>
    </lineage>
</organism>
<keyword evidence="1 4" id="KW-0808">Transferase</keyword>
<evidence type="ECO:0000259" key="3">
    <source>
        <dbReference type="PROSITE" id="PS51186"/>
    </source>
</evidence>
<dbReference type="CDD" id="cd04301">
    <property type="entry name" value="NAT_SF"/>
    <property type="match status" value="1"/>
</dbReference>
<keyword evidence="5" id="KW-1185">Reference proteome</keyword>
<reference evidence="4 5" key="1">
    <citation type="submission" date="2019-07" db="EMBL/GenBank/DDBJ databases">
        <authorList>
            <person name="Li J."/>
        </authorList>
    </citation>
    <scope>NUCLEOTIDE SEQUENCE [LARGE SCALE GENOMIC DNA]</scope>
    <source>
        <strain evidence="4 5">TKL69</strain>
    </source>
</reference>